<comment type="caution">
    <text evidence="1">The sequence shown here is derived from an EMBL/GenBank/DDBJ whole genome shotgun (WGS) entry which is preliminary data.</text>
</comment>
<dbReference type="Pfam" id="PF06821">
    <property type="entry name" value="Ser_hydrolase"/>
    <property type="match status" value="1"/>
</dbReference>
<accession>A0A1G2P2D9</accession>
<dbReference type="Gene3D" id="3.40.50.1820">
    <property type="entry name" value="alpha/beta hydrolase"/>
    <property type="match status" value="1"/>
</dbReference>
<dbReference type="AlphaFoldDB" id="A0A1G2P2D9"/>
<dbReference type="EMBL" id="MHSK01000026">
    <property type="protein sequence ID" value="OHA41731.1"/>
    <property type="molecule type" value="Genomic_DNA"/>
</dbReference>
<gene>
    <name evidence="1" type="ORF">A3G52_04170</name>
</gene>
<reference evidence="1 2" key="1">
    <citation type="journal article" date="2016" name="Nat. Commun.">
        <title>Thousands of microbial genomes shed light on interconnected biogeochemical processes in an aquifer system.</title>
        <authorList>
            <person name="Anantharaman K."/>
            <person name="Brown C.T."/>
            <person name="Hug L.A."/>
            <person name="Sharon I."/>
            <person name="Castelle C.J."/>
            <person name="Probst A.J."/>
            <person name="Thomas B.C."/>
            <person name="Singh A."/>
            <person name="Wilkins M.J."/>
            <person name="Karaoz U."/>
            <person name="Brodie E.L."/>
            <person name="Williams K.H."/>
            <person name="Hubbard S.S."/>
            <person name="Banfield J.F."/>
        </authorList>
    </citation>
    <scope>NUCLEOTIDE SEQUENCE [LARGE SCALE GENOMIC DNA]</scope>
</reference>
<protein>
    <recommendedName>
        <fullName evidence="3">Alpha/beta hydrolase</fullName>
    </recommendedName>
</protein>
<dbReference type="Proteomes" id="UP000177269">
    <property type="component" value="Unassembled WGS sequence"/>
</dbReference>
<evidence type="ECO:0008006" key="3">
    <source>
        <dbReference type="Google" id="ProtNLM"/>
    </source>
</evidence>
<dbReference type="InterPro" id="IPR029058">
    <property type="entry name" value="AB_hydrolase_fold"/>
</dbReference>
<dbReference type="PANTHER" id="PTHR15394:SF3">
    <property type="entry name" value="SERINE HYDROLASE RBBP9"/>
    <property type="match status" value="1"/>
</dbReference>
<name>A0A1G2P2D9_9BACT</name>
<sequence>MNKKVFIIHGLETSPNGGWRPWLMAELEKRDVYACALPMPEPDNPVCKEWIDEISRNVNRNTNDEIYLVGHSLGVPAVLRYLEKDPGGVMIRASVLVAGPYANTGNKKLDSFFEKEFDFEKIKSRCEHFAVIHGSNDPLVPPEDAKSLSKCLNAELTIIKNGGHLNGSAGIYSLPECLHVLEKTMHLFTG</sequence>
<proteinExistence type="predicted"/>
<dbReference type="GO" id="GO:0016787">
    <property type="term" value="F:hydrolase activity"/>
    <property type="evidence" value="ECO:0007669"/>
    <property type="project" value="InterPro"/>
</dbReference>
<evidence type="ECO:0000313" key="2">
    <source>
        <dbReference type="Proteomes" id="UP000177269"/>
    </source>
</evidence>
<dbReference type="SUPFAM" id="SSF53474">
    <property type="entry name" value="alpha/beta-Hydrolases"/>
    <property type="match status" value="1"/>
</dbReference>
<dbReference type="InterPro" id="IPR010662">
    <property type="entry name" value="RBBP9/YdeN"/>
</dbReference>
<evidence type="ECO:0000313" key="1">
    <source>
        <dbReference type="EMBL" id="OHA41731.1"/>
    </source>
</evidence>
<organism evidence="1 2">
    <name type="scientific">Candidatus Taylorbacteria bacterium RIFCSPLOWO2_12_FULL_43_20</name>
    <dbReference type="NCBI Taxonomy" id="1802332"/>
    <lineage>
        <taxon>Bacteria</taxon>
        <taxon>Candidatus Tayloriibacteriota</taxon>
    </lineage>
</organism>
<dbReference type="PANTHER" id="PTHR15394">
    <property type="entry name" value="SERINE HYDROLASE RBBP9"/>
    <property type="match status" value="1"/>
</dbReference>